<feature type="region of interest" description="Disordered" evidence="1">
    <location>
        <begin position="125"/>
        <end position="189"/>
    </location>
</feature>
<evidence type="ECO:0000256" key="1">
    <source>
        <dbReference type="SAM" id="MobiDB-lite"/>
    </source>
</evidence>
<feature type="signal peptide" evidence="2">
    <location>
        <begin position="1"/>
        <end position="24"/>
    </location>
</feature>
<evidence type="ECO:0000259" key="3">
    <source>
        <dbReference type="PROSITE" id="PS51724"/>
    </source>
</evidence>
<gene>
    <name evidence="4" type="ORF">SAMN02745149_01121</name>
</gene>
<proteinExistence type="predicted"/>
<dbReference type="Proteomes" id="UP000190423">
    <property type="component" value="Unassembled WGS sequence"/>
</dbReference>
<dbReference type="GO" id="GO:0042834">
    <property type="term" value="F:peptidoglycan binding"/>
    <property type="evidence" value="ECO:0007669"/>
    <property type="project" value="InterPro"/>
</dbReference>
<dbReference type="InterPro" id="IPR007730">
    <property type="entry name" value="SPOR-like_dom"/>
</dbReference>
<dbReference type="InterPro" id="IPR036680">
    <property type="entry name" value="SPOR-like_sf"/>
</dbReference>
<dbReference type="PROSITE" id="PS51724">
    <property type="entry name" value="SPOR"/>
    <property type="match status" value="1"/>
</dbReference>
<dbReference type="GeneID" id="78316419"/>
<protein>
    <submittedName>
        <fullName evidence="4">Sporulation related domain-containing protein</fullName>
    </submittedName>
</protein>
<organism evidence="4 5">
    <name type="scientific">Treponema porcinum</name>
    <dbReference type="NCBI Taxonomy" id="261392"/>
    <lineage>
        <taxon>Bacteria</taxon>
        <taxon>Pseudomonadati</taxon>
        <taxon>Spirochaetota</taxon>
        <taxon>Spirochaetia</taxon>
        <taxon>Spirochaetales</taxon>
        <taxon>Treponemataceae</taxon>
        <taxon>Treponema</taxon>
    </lineage>
</organism>
<feature type="compositionally biased region" description="Acidic residues" evidence="1">
    <location>
        <begin position="235"/>
        <end position="314"/>
    </location>
</feature>
<evidence type="ECO:0000313" key="4">
    <source>
        <dbReference type="EMBL" id="SJZ40081.1"/>
    </source>
</evidence>
<dbReference type="SUPFAM" id="SSF110997">
    <property type="entry name" value="Sporulation related repeat"/>
    <property type="match status" value="1"/>
</dbReference>
<feature type="chain" id="PRO_5012233564" evidence="2">
    <location>
        <begin position="25"/>
        <end position="522"/>
    </location>
</feature>
<keyword evidence="2" id="KW-0732">Signal</keyword>
<evidence type="ECO:0000313" key="5">
    <source>
        <dbReference type="Proteomes" id="UP000190423"/>
    </source>
</evidence>
<feature type="domain" description="SPOR" evidence="3">
    <location>
        <begin position="446"/>
        <end position="522"/>
    </location>
</feature>
<sequence>MKKIFAIVCTVLFCGLIFTSFSPSLDGRAVVAEDGVMPQGVFARTVGYLPGDSISVTNLAKKTTVDILVIGALDPSEGVAILLSPEAASLLGLEKGGNNVVKITKRSGQLDETVSGTAVIGDSIEQEPAAEETYSAPETSVPAVEDEPEVETVPAMEETSESPEDLISKETPAGEEVEAPLETVSESEPVYSPVEEASIFVPEENTSSEPAVDEPFEEITATEEPEVVEKLQETEPFEETVTEEPAEEIESERIDDEFPADEISEETPAEAEVISDEVPAETVYEEQVETSVPDEDCISLEPYSEEIPDGEEADVEKAESDILSDIPAESAGVSEALEDDESPVLEESVSPDELSELAPEVVVTEENAQAEELSEEIAEEYEPIVLVPSEPNPPVQKSAVEPEPEVKVLESVPVEAEIASPSAKTGKKPTSDGYNFDKYTVPSLKNLKSGKYYVQIGVYGDKANIKAIIDTYAGKYPVTLVPLASGKATQVLIGPLSVDEYGTVLNRFKSYGYKDAFLRKIK</sequence>
<evidence type="ECO:0000256" key="2">
    <source>
        <dbReference type="SAM" id="SignalP"/>
    </source>
</evidence>
<dbReference type="STRING" id="261392.SAMN02745149_01121"/>
<dbReference type="EMBL" id="FUWG01000007">
    <property type="protein sequence ID" value="SJZ40081.1"/>
    <property type="molecule type" value="Genomic_DNA"/>
</dbReference>
<feature type="region of interest" description="Disordered" evidence="1">
    <location>
        <begin position="227"/>
        <end position="362"/>
    </location>
</feature>
<reference evidence="4 5" key="1">
    <citation type="submission" date="2017-02" db="EMBL/GenBank/DDBJ databases">
        <authorList>
            <person name="Peterson S.W."/>
        </authorList>
    </citation>
    <scope>NUCLEOTIDE SEQUENCE [LARGE SCALE GENOMIC DNA]</scope>
    <source>
        <strain evidence="4 5">ATCC BAA-908</strain>
    </source>
</reference>
<dbReference type="RefSeq" id="WP_078933033.1">
    <property type="nucleotide sequence ID" value="NZ_FUWG01000007.1"/>
</dbReference>
<dbReference type="OrthoDB" id="359211at2"/>
<name>A0A1T4KCF0_TREPO</name>
<feature type="compositionally biased region" description="Acidic residues" evidence="1">
    <location>
        <begin position="336"/>
        <end position="355"/>
    </location>
</feature>
<accession>A0A1T4KCF0</accession>
<dbReference type="Pfam" id="PF05036">
    <property type="entry name" value="SPOR"/>
    <property type="match status" value="1"/>
</dbReference>
<dbReference type="AlphaFoldDB" id="A0A1T4KCF0"/>
<keyword evidence="5" id="KW-1185">Reference proteome</keyword>